<evidence type="ECO:0000256" key="1">
    <source>
        <dbReference type="ARBA" id="ARBA00013029"/>
    </source>
</evidence>
<dbReference type="GO" id="GO:0004368">
    <property type="term" value="F:glycerol-3-phosphate dehydrogenase (quinone) activity"/>
    <property type="evidence" value="ECO:0007669"/>
    <property type="project" value="UniProtKB-EC"/>
</dbReference>
<dbReference type="InterPro" id="IPR000447">
    <property type="entry name" value="G3P_DH_FAD-dep"/>
</dbReference>
<dbReference type="EC" id="1.1.5.3" evidence="1"/>
<dbReference type="Gene3D" id="3.50.50.60">
    <property type="entry name" value="FAD/NAD(P)-binding domain"/>
    <property type="match status" value="1"/>
</dbReference>
<dbReference type="Gene3D" id="3.30.9.10">
    <property type="entry name" value="D-Amino Acid Oxidase, subunit A, domain 2"/>
    <property type="match status" value="1"/>
</dbReference>
<gene>
    <name evidence="5" type="primary">GPD2_2</name>
    <name evidence="5" type="ORF">CRENBAI_003764</name>
</gene>
<evidence type="ECO:0000313" key="6">
    <source>
        <dbReference type="Proteomes" id="UP001311232"/>
    </source>
</evidence>
<keyword evidence="2" id="KW-0285">Flavoprotein</keyword>
<dbReference type="PANTHER" id="PTHR11985">
    <property type="entry name" value="GLYCEROL-3-PHOSPHATE DEHYDROGENASE"/>
    <property type="match status" value="1"/>
</dbReference>
<evidence type="ECO:0000256" key="4">
    <source>
        <dbReference type="ARBA" id="ARBA00023002"/>
    </source>
</evidence>
<feature type="non-terminal residue" evidence="5">
    <location>
        <position position="1"/>
    </location>
</feature>
<sequence length="77" mass="8766">QEFDVRAKCVINATGPFTEVLWKMDDQKNHDICQSLAGVRIVIPGYYSLSTSHRNIILRHLRPRQCGAPGSRQVIFL</sequence>
<name>A0AAV9QRZ8_9TELE</name>
<evidence type="ECO:0000256" key="3">
    <source>
        <dbReference type="ARBA" id="ARBA00022827"/>
    </source>
</evidence>
<reference evidence="5 6" key="1">
    <citation type="submission" date="2021-06" db="EMBL/GenBank/DDBJ databases">
        <authorList>
            <person name="Palmer J.M."/>
        </authorList>
    </citation>
    <scope>NUCLEOTIDE SEQUENCE [LARGE SCALE GENOMIC DNA]</scope>
    <source>
        <strain evidence="5 6">MEX-2019</strain>
        <tissue evidence="5">Muscle</tissue>
    </source>
</reference>
<organism evidence="5 6">
    <name type="scientific">Crenichthys baileyi</name>
    <name type="common">White River springfish</name>
    <dbReference type="NCBI Taxonomy" id="28760"/>
    <lineage>
        <taxon>Eukaryota</taxon>
        <taxon>Metazoa</taxon>
        <taxon>Chordata</taxon>
        <taxon>Craniata</taxon>
        <taxon>Vertebrata</taxon>
        <taxon>Euteleostomi</taxon>
        <taxon>Actinopterygii</taxon>
        <taxon>Neopterygii</taxon>
        <taxon>Teleostei</taxon>
        <taxon>Neoteleostei</taxon>
        <taxon>Acanthomorphata</taxon>
        <taxon>Ovalentaria</taxon>
        <taxon>Atherinomorphae</taxon>
        <taxon>Cyprinodontiformes</taxon>
        <taxon>Goodeidae</taxon>
        <taxon>Crenichthys</taxon>
    </lineage>
</organism>
<dbReference type="InterPro" id="IPR036188">
    <property type="entry name" value="FAD/NAD-bd_sf"/>
</dbReference>
<accession>A0AAV9QRZ8</accession>
<dbReference type="EMBL" id="JAHHUM010002893">
    <property type="protein sequence ID" value="KAK5600241.1"/>
    <property type="molecule type" value="Genomic_DNA"/>
</dbReference>
<dbReference type="GO" id="GO:0006072">
    <property type="term" value="P:glycerol-3-phosphate metabolic process"/>
    <property type="evidence" value="ECO:0007669"/>
    <property type="project" value="InterPro"/>
</dbReference>
<dbReference type="GO" id="GO:0005739">
    <property type="term" value="C:mitochondrion"/>
    <property type="evidence" value="ECO:0007669"/>
    <property type="project" value="TreeGrafter"/>
</dbReference>
<proteinExistence type="predicted"/>
<dbReference type="PANTHER" id="PTHR11985:SF15">
    <property type="entry name" value="GLYCEROL-3-PHOSPHATE DEHYDROGENASE, MITOCHONDRIAL"/>
    <property type="match status" value="1"/>
</dbReference>
<evidence type="ECO:0000256" key="2">
    <source>
        <dbReference type="ARBA" id="ARBA00022630"/>
    </source>
</evidence>
<protein>
    <recommendedName>
        <fullName evidence="1">glycerol-3-phosphate dehydrogenase</fullName>
        <ecNumber evidence="1">1.1.5.3</ecNumber>
    </recommendedName>
</protein>
<evidence type="ECO:0000313" key="5">
    <source>
        <dbReference type="EMBL" id="KAK5600241.1"/>
    </source>
</evidence>
<keyword evidence="4" id="KW-0560">Oxidoreductase</keyword>
<comment type="caution">
    <text evidence="5">The sequence shown here is derived from an EMBL/GenBank/DDBJ whole genome shotgun (WGS) entry which is preliminary data.</text>
</comment>
<keyword evidence="3" id="KW-0274">FAD</keyword>
<dbReference type="AlphaFoldDB" id="A0AAV9QRZ8"/>
<keyword evidence="6" id="KW-1185">Reference proteome</keyword>
<dbReference type="Proteomes" id="UP001311232">
    <property type="component" value="Unassembled WGS sequence"/>
</dbReference>